<accession>A0A8R1DNX1</accession>
<dbReference type="EnsemblMetazoa" id="CJA07999.1">
    <property type="protein sequence ID" value="CJA07999.1"/>
    <property type="gene ID" value="WBGene00127203"/>
</dbReference>
<evidence type="ECO:0000313" key="2">
    <source>
        <dbReference type="Proteomes" id="UP000005237"/>
    </source>
</evidence>
<proteinExistence type="predicted"/>
<sequence length="77" mass="8667">MTDRIRRRRLEADHLAHSQLRRAQGGLSPASRIRIAADAHRHSTSDDDSGCALDEYAWVPSGLKPNMVSEVLFRVKN</sequence>
<dbReference type="Proteomes" id="UP000005237">
    <property type="component" value="Unassembled WGS sequence"/>
</dbReference>
<reference evidence="1" key="2">
    <citation type="submission" date="2022-06" db="UniProtKB">
        <authorList>
            <consortium name="EnsemblMetazoa"/>
        </authorList>
    </citation>
    <scope>IDENTIFICATION</scope>
    <source>
        <strain evidence="1">DF5081</strain>
    </source>
</reference>
<name>A0A8R1DNX1_CAEJA</name>
<protein>
    <recommendedName>
        <fullName evidence="3">PET domain-containing protein</fullName>
    </recommendedName>
</protein>
<evidence type="ECO:0000313" key="1">
    <source>
        <dbReference type="EnsemblMetazoa" id="CJA07999.1"/>
    </source>
</evidence>
<keyword evidence="2" id="KW-1185">Reference proteome</keyword>
<dbReference type="AlphaFoldDB" id="A0A8R1DNX1"/>
<reference evidence="2" key="1">
    <citation type="submission" date="2010-08" db="EMBL/GenBank/DDBJ databases">
        <authorList>
            <consortium name="Caenorhabditis japonica Sequencing Consortium"/>
            <person name="Wilson R.K."/>
        </authorList>
    </citation>
    <scope>NUCLEOTIDE SEQUENCE [LARGE SCALE GENOMIC DNA]</scope>
    <source>
        <strain evidence="2">DF5081</strain>
    </source>
</reference>
<evidence type="ECO:0008006" key="3">
    <source>
        <dbReference type="Google" id="ProtNLM"/>
    </source>
</evidence>
<organism evidence="1 2">
    <name type="scientific">Caenorhabditis japonica</name>
    <dbReference type="NCBI Taxonomy" id="281687"/>
    <lineage>
        <taxon>Eukaryota</taxon>
        <taxon>Metazoa</taxon>
        <taxon>Ecdysozoa</taxon>
        <taxon>Nematoda</taxon>
        <taxon>Chromadorea</taxon>
        <taxon>Rhabditida</taxon>
        <taxon>Rhabditina</taxon>
        <taxon>Rhabditomorpha</taxon>
        <taxon>Rhabditoidea</taxon>
        <taxon>Rhabditidae</taxon>
        <taxon>Peloderinae</taxon>
        <taxon>Caenorhabditis</taxon>
    </lineage>
</organism>